<sequence length="305" mass="33420">MVVPILTDENGTAGGVPEADKPTAKPAGGLYLQHFGLTERPFSLQPDPAYLFWSDAHARAYAMLEYGLASFAPIIVITGEIGAGKTTLVRHLLSSAPDNLHVGLVSNAHGHRGQILQWILRALGDQADGPMSYVKRFSRFEEYLRRQTEAGNRTLLVFDEAQNLSEKMLEELRCFSNLNGGNVEMLQILLVGQPELNDMLARPRLLQFAQRVSAKHHLPGMPAEAVRPYITHRLATAGARSWIFTPGACDLVASSSGGLPRVINQICDYALVYAFAEGRTVVANDLVEQVIEERGIRALVPRPEG</sequence>
<name>A0ABS0S8W5_9HYPH</name>
<dbReference type="Proteomes" id="UP000601789">
    <property type="component" value="Unassembled WGS sequence"/>
</dbReference>
<gene>
    <name evidence="3" type="ORF">IOD40_00985</name>
</gene>
<accession>A0ABS0S8W5</accession>
<feature type="domain" description="ORC1/DEAH AAA+ ATPase" evidence="2">
    <location>
        <begin position="73"/>
        <end position="200"/>
    </location>
</feature>
<comment type="caution">
    <text evidence="3">The sequence shown here is derived from an EMBL/GenBank/DDBJ whole genome shotgun (WGS) entry which is preliminary data.</text>
</comment>
<evidence type="ECO:0000256" key="1">
    <source>
        <dbReference type="SAM" id="MobiDB-lite"/>
    </source>
</evidence>
<evidence type="ECO:0000313" key="4">
    <source>
        <dbReference type="Proteomes" id="UP000601789"/>
    </source>
</evidence>
<dbReference type="SUPFAM" id="SSF52540">
    <property type="entry name" value="P-loop containing nucleoside triphosphate hydrolases"/>
    <property type="match status" value="1"/>
</dbReference>
<dbReference type="InterPro" id="IPR049945">
    <property type="entry name" value="AAA_22"/>
</dbReference>
<dbReference type="RefSeq" id="WP_198473381.1">
    <property type="nucleotide sequence ID" value="NZ_JADGMQ010000001.1"/>
</dbReference>
<protein>
    <submittedName>
        <fullName evidence="3">AAA family ATPase</fullName>
    </submittedName>
</protein>
<organism evidence="3 4">
    <name type="scientific">Aquamicrobium zhengzhouense</name>
    <dbReference type="NCBI Taxonomy" id="2781738"/>
    <lineage>
        <taxon>Bacteria</taxon>
        <taxon>Pseudomonadati</taxon>
        <taxon>Pseudomonadota</taxon>
        <taxon>Alphaproteobacteria</taxon>
        <taxon>Hyphomicrobiales</taxon>
        <taxon>Phyllobacteriaceae</taxon>
        <taxon>Aquamicrobium</taxon>
    </lineage>
</organism>
<dbReference type="Pfam" id="PF13401">
    <property type="entry name" value="AAA_22"/>
    <property type="match status" value="1"/>
</dbReference>
<dbReference type="InterPro" id="IPR027417">
    <property type="entry name" value="P-loop_NTPase"/>
</dbReference>
<dbReference type="Gene3D" id="3.40.50.300">
    <property type="entry name" value="P-loop containing nucleotide triphosphate hydrolases"/>
    <property type="match status" value="1"/>
</dbReference>
<dbReference type="PANTHER" id="PTHR35894">
    <property type="entry name" value="GENERAL SECRETION PATHWAY PROTEIN A-RELATED"/>
    <property type="match status" value="1"/>
</dbReference>
<reference evidence="3 4" key="1">
    <citation type="submission" date="2020-10" db="EMBL/GenBank/DDBJ databases">
        <title>Aquamicrobium zhengzhouensis sp. nov., a exopolysaccharide producing bacterium isolated from farmland soil.</title>
        <authorList>
            <person name="Wang X."/>
        </authorList>
    </citation>
    <scope>NUCLEOTIDE SEQUENCE [LARGE SCALE GENOMIC DNA]</scope>
    <source>
        <strain evidence="4">cd-1</strain>
    </source>
</reference>
<evidence type="ECO:0000259" key="2">
    <source>
        <dbReference type="Pfam" id="PF13401"/>
    </source>
</evidence>
<evidence type="ECO:0000313" key="3">
    <source>
        <dbReference type="EMBL" id="MBI1619239.1"/>
    </source>
</evidence>
<dbReference type="EMBL" id="JADGMQ010000001">
    <property type="protein sequence ID" value="MBI1619239.1"/>
    <property type="molecule type" value="Genomic_DNA"/>
</dbReference>
<dbReference type="PANTHER" id="PTHR35894:SF1">
    <property type="entry name" value="PHOSPHORIBULOKINASE _ URIDINE KINASE FAMILY"/>
    <property type="match status" value="1"/>
</dbReference>
<keyword evidence="4" id="KW-1185">Reference proteome</keyword>
<dbReference type="InterPro" id="IPR052026">
    <property type="entry name" value="ExeA_AAA_ATPase_DNA-bind"/>
</dbReference>
<feature type="region of interest" description="Disordered" evidence="1">
    <location>
        <begin position="1"/>
        <end position="20"/>
    </location>
</feature>
<proteinExistence type="predicted"/>